<dbReference type="GO" id="GO:0003682">
    <property type="term" value="F:chromatin binding"/>
    <property type="evidence" value="ECO:0007669"/>
    <property type="project" value="TreeGrafter"/>
</dbReference>
<reference evidence="5 6" key="1">
    <citation type="submission" date="2016-11" db="EMBL/GenBank/DDBJ databases">
        <title>Draft Genome Assembly of Colletotrichum chlorophyti a pathogen of herbaceous plants.</title>
        <authorList>
            <person name="Gan P."/>
            <person name="Narusaka M."/>
            <person name="Tsushima A."/>
            <person name="Narusaka Y."/>
            <person name="Takano Y."/>
            <person name="Shirasu K."/>
        </authorList>
    </citation>
    <scope>NUCLEOTIDE SEQUENCE [LARGE SCALE GENOMIC DNA]</scope>
    <source>
        <strain evidence="5 6">NTL11</strain>
    </source>
</reference>
<dbReference type="GO" id="GO:0016491">
    <property type="term" value="F:oxidoreductase activity"/>
    <property type="evidence" value="ECO:0007669"/>
    <property type="project" value="UniProtKB-KW"/>
</dbReference>
<evidence type="ECO:0000259" key="4">
    <source>
        <dbReference type="Pfam" id="PF01593"/>
    </source>
</evidence>
<dbReference type="GO" id="GO:0006338">
    <property type="term" value="P:chromatin remodeling"/>
    <property type="evidence" value="ECO:0007669"/>
    <property type="project" value="TreeGrafter"/>
</dbReference>
<dbReference type="GO" id="GO:0032259">
    <property type="term" value="P:methylation"/>
    <property type="evidence" value="ECO:0007669"/>
    <property type="project" value="UniProtKB-KW"/>
</dbReference>
<evidence type="ECO:0000256" key="2">
    <source>
        <dbReference type="ARBA" id="ARBA00023002"/>
    </source>
</evidence>
<dbReference type="EMBL" id="MPGH01000164">
    <property type="protein sequence ID" value="OLN85485.1"/>
    <property type="molecule type" value="Genomic_DNA"/>
</dbReference>
<evidence type="ECO:0000313" key="6">
    <source>
        <dbReference type="Proteomes" id="UP000186583"/>
    </source>
</evidence>
<evidence type="ECO:0000313" key="5">
    <source>
        <dbReference type="EMBL" id="OLN85485.1"/>
    </source>
</evidence>
<evidence type="ECO:0000256" key="1">
    <source>
        <dbReference type="ARBA" id="ARBA00005995"/>
    </source>
</evidence>
<dbReference type="GO" id="GO:0008168">
    <property type="term" value="F:methyltransferase activity"/>
    <property type="evidence" value="ECO:0007669"/>
    <property type="project" value="UniProtKB-KW"/>
</dbReference>
<dbReference type="InterPro" id="IPR002937">
    <property type="entry name" value="Amino_oxidase"/>
</dbReference>
<dbReference type="Gene3D" id="3.50.50.60">
    <property type="entry name" value="FAD/NAD(P)-binding domain"/>
    <property type="match status" value="2"/>
</dbReference>
<proteinExistence type="inferred from homology"/>
<dbReference type="PANTHER" id="PTHR10742">
    <property type="entry name" value="FLAVIN MONOAMINE OXIDASE"/>
    <property type="match status" value="1"/>
</dbReference>
<comment type="caution">
    <text evidence="5">The sequence shown here is derived from an EMBL/GenBank/DDBJ whole genome shotgun (WGS) entry which is preliminary data.</text>
</comment>
<name>A0A1Q8RMB7_9PEZI</name>
<keyword evidence="5" id="KW-0808">Transferase</keyword>
<dbReference type="PANTHER" id="PTHR10742:SF386">
    <property type="entry name" value="LYSINE-SPECIFIC HISTONE DEMETHYLASE 1A"/>
    <property type="match status" value="1"/>
</dbReference>
<dbReference type="SUPFAM" id="SSF51905">
    <property type="entry name" value="FAD/NAD(P)-binding domain"/>
    <property type="match status" value="1"/>
</dbReference>
<comment type="similarity">
    <text evidence="1">Belongs to the flavin monoamine oxidase family.</text>
</comment>
<protein>
    <submittedName>
        <fullName evidence="5">Lysine-specific histone demethylase 1-like protein 1</fullName>
    </submittedName>
</protein>
<accession>A0A1Q8RMB7</accession>
<keyword evidence="6" id="KW-1185">Reference proteome</keyword>
<feature type="domain" description="Amine oxidase" evidence="4">
    <location>
        <begin position="24"/>
        <end position="489"/>
    </location>
</feature>
<keyword evidence="2" id="KW-0560">Oxidoreductase</keyword>
<dbReference type="OrthoDB" id="7777654at2759"/>
<dbReference type="Proteomes" id="UP000186583">
    <property type="component" value="Unassembled WGS sequence"/>
</dbReference>
<dbReference type="AlphaFoldDB" id="A0A1Q8RMB7"/>
<dbReference type="GO" id="GO:0050660">
    <property type="term" value="F:flavin adenine dinucleotide binding"/>
    <property type="evidence" value="ECO:0007669"/>
    <property type="project" value="TreeGrafter"/>
</dbReference>
<feature type="compositionally biased region" description="Polar residues" evidence="3">
    <location>
        <begin position="148"/>
        <end position="173"/>
    </location>
</feature>
<dbReference type="STRING" id="708187.A0A1Q8RMB7"/>
<organism evidence="5 6">
    <name type="scientific">Colletotrichum chlorophyti</name>
    <dbReference type="NCBI Taxonomy" id="708187"/>
    <lineage>
        <taxon>Eukaryota</taxon>
        <taxon>Fungi</taxon>
        <taxon>Dikarya</taxon>
        <taxon>Ascomycota</taxon>
        <taxon>Pezizomycotina</taxon>
        <taxon>Sordariomycetes</taxon>
        <taxon>Hypocreomycetidae</taxon>
        <taxon>Glomerellales</taxon>
        <taxon>Glomerellaceae</taxon>
        <taxon>Colletotrichum</taxon>
    </lineage>
</organism>
<dbReference type="Pfam" id="PF01593">
    <property type="entry name" value="Amino_oxidase"/>
    <property type="match status" value="1"/>
</dbReference>
<dbReference type="InterPro" id="IPR050281">
    <property type="entry name" value="Flavin_monoamine_oxidase"/>
</dbReference>
<keyword evidence="5" id="KW-0489">Methyltransferase</keyword>
<feature type="region of interest" description="Disordered" evidence="3">
    <location>
        <begin position="148"/>
        <end position="178"/>
    </location>
</feature>
<sequence>MFTRGIMTASNQVLDTIIIGAGWSGAVAARELASKGRKVLVLEARDRVGGRANTWVNGDVKVDVGCSWIHGYKEGNPARYIAQDFGVAAEGVIYGPNGRLSSSQADNLRASLGSAQAALKLPYPPPSPSTSLASALLAPNSALFASSVTPNPSSDLNQTSPADPTHAASQPASVSPEHDLAAALARSLEIPLGLKLEKASLKWAGWESTTSFAGSDAAPEGGYEALVNKVVDDAKGKGAEVKLSTKITGISQGGNRVTVTDARGNKFTAKTAISTIPLGVLKTLPKDTFSPTLPPQLQEAIEGTHVGVLEKLLLQYPAAWWPEADKAGSFTFLPTSTKPITEASTPLEILEASTLVTANFACPSLPGPSPTLLTYLSETPATALLRFDPKEVAAAHHQFLVSRFQPSSQVPEPTETNLTNWLTDEYSRGATTTPSIVSKHGERSPLDFKELGRPVWDGRLGFAGEHTEMEHRGSVAGAVVSGYREAERVERLLKLLEENAKL</sequence>
<evidence type="ECO:0000256" key="3">
    <source>
        <dbReference type="SAM" id="MobiDB-lite"/>
    </source>
</evidence>
<gene>
    <name evidence="5" type="ORF">CCHL11_08046</name>
</gene>
<dbReference type="SUPFAM" id="SSF54373">
    <property type="entry name" value="FAD-linked reductases, C-terminal domain"/>
    <property type="match status" value="1"/>
</dbReference>
<dbReference type="Gene3D" id="3.90.660.10">
    <property type="match status" value="1"/>
</dbReference>
<dbReference type="InterPro" id="IPR036188">
    <property type="entry name" value="FAD/NAD-bd_sf"/>
</dbReference>